<dbReference type="OMA" id="LRCNINA"/>
<keyword evidence="1" id="KW-0472">Membrane</keyword>
<dbReference type="EMBL" id="GL377312">
    <property type="protein sequence ID" value="EFI92674.1"/>
    <property type="molecule type" value="Genomic_DNA"/>
</dbReference>
<accession>D8QHH4</accession>
<dbReference type="AlphaFoldDB" id="D8QHH4"/>
<keyword evidence="3" id="KW-1185">Reference proteome</keyword>
<feature type="transmembrane region" description="Helical" evidence="1">
    <location>
        <begin position="195"/>
        <end position="213"/>
    </location>
</feature>
<dbReference type="RefSeq" id="XP_003027577.1">
    <property type="nucleotide sequence ID" value="XM_003027531.1"/>
</dbReference>
<dbReference type="VEuPathDB" id="FungiDB:SCHCODRAFT_01340163"/>
<feature type="transmembrane region" description="Helical" evidence="1">
    <location>
        <begin position="268"/>
        <end position="293"/>
    </location>
</feature>
<keyword evidence="1" id="KW-0812">Transmembrane</keyword>
<feature type="transmembrane region" description="Helical" evidence="1">
    <location>
        <begin position="154"/>
        <end position="175"/>
    </location>
</feature>
<dbReference type="KEGG" id="scm:SCHCO_01340163"/>
<organism evidence="3">
    <name type="scientific">Schizophyllum commune (strain H4-8 / FGSC 9210)</name>
    <name type="common">Split gill fungus</name>
    <dbReference type="NCBI Taxonomy" id="578458"/>
    <lineage>
        <taxon>Eukaryota</taxon>
        <taxon>Fungi</taxon>
        <taxon>Dikarya</taxon>
        <taxon>Basidiomycota</taxon>
        <taxon>Agaricomycotina</taxon>
        <taxon>Agaricomycetes</taxon>
        <taxon>Agaricomycetidae</taxon>
        <taxon>Agaricales</taxon>
        <taxon>Schizophyllaceae</taxon>
        <taxon>Schizophyllum</taxon>
    </lineage>
</organism>
<feature type="non-terminal residue" evidence="2">
    <location>
        <position position="440"/>
    </location>
</feature>
<dbReference type="Proteomes" id="UP000007431">
    <property type="component" value="Unassembled WGS sequence"/>
</dbReference>
<name>D8QHH4_SCHCM</name>
<evidence type="ECO:0000313" key="2">
    <source>
        <dbReference type="EMBL" id="EFI92674.1"/>
    </source>
</evidence>
<reference evidence="2 3" key="1">
    <citation type="journal article" date="2010" name="Nat. Biotechnol.">
        <title>Genome sequence of the model mushroom Schizophyllum commune.</title>
        <authorList>
            <person name="Ohm R.A."/>
            <person name="de Jong J.F."/>
            <person name="Lugones L.G."/>
            <person name="Aerts A."/>
            <person name="Kothe E."/>
            <person name="Stajich J.E."/>
            <person name="de Vries R.P."/>
            <person name="Record E."/>
            <person name="Levasseur A."/>
            <person name="Baker S.E."/>
            <person name="Bartholomew K.A."/>
            <person name="Coutinho P.M."/>
            <person name="Erdmann S."/>
            <person name="Fowler T.J."/>
            <person name="Gathman A.C."/>
            <person name="Lombard V."/>
            <person name="Henrissat B."/>
            <person name="Knabe N."/>
            <person name="Kuees U."/>
            <person name="Lilly W.W."/>
            <person name="Lindquist E."/>
            <person name="Lucas S."/>
            <person name="Magnuson J.K."/>
            <person name="Piumi F."/>
            <person name="Raudaskoski M."/>
            <person name="Salamov A."/>
            <person name="Schmutz J."/>
            <person name="Schwarze F.W.M.R."/>
            <person name="vanKuyk P.A."/>
            <person name="Horton J.S."/>
            <person name="Grigoriev I.V."/>
            <person name="Woesten H.A.B."/>
        </authorList>
    </citation>
    <scope>NUCLEOTIDE SEQUENCE [LARGE SCALE GENOMIC DNA]</scope>
    <source>
        <strain evidence="3">H4-8 / FGSC 9210</strain>
    </source>
</reference>
<keyword evidence="1" id="KW-1133">Transmembrane helix</keyword>
<sequence>MRYAFKTLVYSPSRVAFRLLCKPAARRTNGHHGAVDAAISGDKKTTIAFSACRPRSRRASADVFIRLPDRSILNDMTTGAAYDTAISHTRLNLISTMSSAQESGPLIDSDVKALNDWVVQLSVLFTFFGLHACFYFISAYLLIKDGVRESRSRLFLFVCSTAMFGTSLASAAMSAETARLQFSGLAANPSDTTTLQVNIGIAINVLLRVNFLISDTVVVWRAWVLFPDSRKIRFLLAACLFGTYGATISNTVVIVLRRLGEIDPPSDAFSLVLTVPLLVTNLTATALMTYKTWTYRDYVIRNFRRKRTKSRAEITLLILVESGFAYCAVWVIVMAASLGAFTGTQTSILLEALCSICGLYPTFIIIMVGLQRSSVDSLLGDSMRFSSSTIRAVPTFKADTTWTPARPSFATMPRDSVVTYASPVKGVHIEQTQYTTSSEV</sequence>
<dbReference type="HOGENOM" id="CLU_622810_0_0_1"/>
<dbReference type="eggNOG" id="ENOG502R0XU">
    <property type="taxonomic scope" value="Eukaryota"/>
</dbReference>
<proteinExistence type="predicted"/>
<evidence type="ECO:0000313" key="3">
    <source>
        <dbReference type="Proteomes" id="UP000007431"/>
    </source>
</evidence>
<gene>
    <name evidence="2" type="ORF">SCHCODRAFT_113324</name>
</gene>
<dbReference type="GeneID" id="9596782"/>
<protein>
    <submittedName>
        <fullName evidence="2">Uncharacterized protein</fullName>
    </submittedName>
</protein>
<feature type="transmembrane region" description="Helical" evidence="1">
    <location>
        <begin position="314"/>
        <end position="336"/>
    </location>
</feature>
<feature type="transmembrane region" description="Helical" evidence="1">
    <location>
        <begin position="234"/>
        <end position="256"/>
    </location>
</feature>
<feature type="transmembrane region" description="Helical" evidence="1">
    <location>
        <begin position="348"/>
        <end position="370"/>
    </location>
</feature>
<dbReference type="InParanoid" id="D8QHH4"/>
<feature type="transmembrane region" description="Helical" evidence="1">
    <location>
        <begin position="117"/>
        <end position="142"/>
    </location>
</feature>
<dbReference type="OrthoDB" id="3214103at2759"/>
<evidence type="ECO:0000256" key="1">
    <source>
        <dbReference type="SAM" id="Phobius"/>
    </source>
</evidence>